<dbReference type="PANTHER" id="PTHR31460:SF3">
    <property type="entry name" value="MESOCENTIN"/>
    <property type="match status" value="1"/>
</dbReference>
<name>A0A4Q5LB53_9BACT</name>
<dbReference type="Gene3D" id="2.120.10.30">
    <property type="entry name" value="TolB, C-terminal domain"/>
    <property type="match status" value="1"/>
</dbReference>
<feature type="domain" description="SMP-30/Gluconolactonase/LRE-like region" evidence="1">
    <location>
        <begin position="173"/>
        <end position="394"/>
    </location>
</feature>
<dbReference type="Proteomes" id="UP000294155">
    <property type="component" value="Unassembled WGS sequence"/>
</dbReference>
<dbReference type="AlphaFoldDB" id="A0A4Q5LB53"/>
<accession>A0A4Q5LB53</accession>
<reference evidence="2 3" key="1">
    <citation type="submission" date="2019-02" db="EMBL/GenBank/DDBJ databases">
        <title>Bacterial novel species isolated from soil.</title>
        <authorList>
            <person name="Jung H.-Y."/>
        </authorList>
    </citation>
    <scope>NUCLEOTIDE SEQUENCE [LARGE SCALE GENOMIC DNA]</scope>
    <source>
        <strain evidence="2 3">1-3-3-3</strain>
    </source>
</reference>
<protein>
    <recommendedName>
        <fullName evidence="1">SMP-30/Gluconolactonase/LRE-like region domain-containing protein</fullName>
    </recommendedName>
</protein>
<proteinExistence type="predicted"/>
<sequence>MPIPQLRPRRNSWCRARTVSAWLNTRTGTGAPASWAEAGAVRQMPKASSRTGSEAFIAVRLSIVNLLCKTRQIKPRPGTRVRPAIAVISFNRSGMQRVFLRSSTIDFSPTRMLHAASTTARRPAPFSQFLRLAALAAGLTTLLPACSDDENDEPVQPAGPAKITVPKAATLSPEGIQYDEAKKYFLVSSRTRGRIGTVKDDSTYTQFADDSLLVSTIGLHLDADRRRLLAAVSDNGTNTRRTKPATQRKLAALAIFNADNGSLSRFVDLGGLRPALAHFANDIAIDKDGNAYITDSLSPIIYKVDLQGTATVFLEDSRLAANPATAFGLNGIVYHPDGYLLVAKSSDGTLYKVPLSNPTGLTTVATGGQNLTGADGLLLVDRQTLLLVAGSQGTVYRLGSTDAWATTTVSGRFATGAVSPTTITRRSPADAYVLYPYQTSAPRFAIVKVGF</sequence>
<dbReference type="SUPFAM" id="SSF63829">
    <property type="entry name" value="Calcium-dependent phosphotriesterase"/>
    <property type="match status" value="1"/>
</dbReference>
<evidence type="ECO:0000313" key="3">
    <source>
        <dbReference type="Proteomes" id="UP000294155"/>
    </source>
</evidence>
<dbReference type="PANTHER" id="PTHR31460">
    <property type="match status" value="1"/>
</dbReference>
<evidence type="ECO:0000313" key="2">
    <source>
        <dbReference type="EMBL" id="RYU79324.1"/>
    </source>
</evidence>
<dbReference type="EMBL" id="SEWE01000020">
    <property type="protein sequence ID" value="RYU79324.1"/>
    <property type="molecule type" value="Genomic_DNA"/>
</dbReference>
<comment type="caution">
    <text evidence="2">The sequence shown here is derived from an EMBL/GenBank/DDBJ whole genome shotgun (WGS) entry which is preliminary data.</text>
</comment>
<evidence type="ECO:0000259" key="1">
    <source>
        <dbReference type="Pfam" id="PF08450"/>
    </source>
</evidence>
<dbReference type="Pfam" id="PF08450">
    <property type="entry name" value="SGL"/>
    <property type="match status" value="1"/>
</dbReference>
<dbReference type="OrthoDB" id="8584394at2"/>
<dbReference type="InterPro" id="IPR011042">
    <property type="entry name" value="6-blade_b-propeller_TolB-like"/>
</dbReference>
<dbReference type="InterPro" id="IPR053224">
    <property type="entry name" value="Sensory_adhesion_molecule"/>
</dbReference>
<dbReference type="InterPro" id="IPR013658">
    <property type="entry name" value="SGL"/>
</dbReference>
<organism evidence="2 3">
    <name type="scientific">Hymenobacter persicinus</name>
    <dbReference type="NCBI Taxonomy" id="2025506"/>
    <lineage>
        <taxon>Bacteria</taxon>
        <taxon>Pseudomonadati</taxon>
        <taxon>Bacteroidota</taxon>
        <taxon>Cytophagia</taxon>
        <taxon>Cytophagales</taxon>
        <taxon>Hymenobacteraceae</taxon>
        <taxon>Hymenobacter</taxon>
    </lineage>
</organism>
<keyword evidence="3" id="KW-1185">Reference proteome</keyword>
<gene>
    <name evidence="2" type="ORF">EWM57_11310</name>
</gene>